<feature type="chain" id="PRO_5026683127" evidence="1">
    <location>
        <begin position="33"/>
        <end position="283"/>
    </location>
</feature>
<reference evidence="2 3" key="1">
    <citation type="submission" date="2019-12" db="EMBL/GenBank/DDBJ databases">
        <title>Paenibacillus sp. nov. sp. isolated from soil.</title>
        <authorList>
            <person name="Kim J."/>
            <person name="Jeong S.E."/>
            <person name="Jung H.S."/>
            <person name="Jeon C.O."/>
        </authorList>
    </citation>
    <scope>NUCLEOTIDE SEQUENCE [LARGE SCALE GENOMIC DNA]</scope>
    <source>
        <strain evidence="2 3">5J-6</strain>
    </source>
</reference>
<keyword evidence="3" id="KW-1185">Reference proteome</keyword>
<evidence type="ECO:0000313" key="3">
    <source>
        <dbReference type="Proteomes" id="UP000481087"/>
    </source>
</evidence>
<dbReference type="AlphaFoldDB" id="A0A6L8UZZ0"/>
<comment type="caution">
    <text evidence="2">The sequence shown here is derived from an EMBL/GenBank/DDBJ whole genome shotgun (WGS) entry which is preliminary data.</text>
</comment>
<evidence type="ECO:0000256" key="1">
    <source>
        <dbReference type="SAM" id="SignalP"/>
    </source>
</evidence>
<proteinExistence type="predicted"/>
<dbReference type="Proteomes" id="UP000481087">
    <property type="component" value="Unassembled WGS sequence"/>
</dbReference>
<feature type="signal peptide" evidence="1">
    <location>
        <begin position="1"/>
        <end position="32"/>
    </location>
</feature>
<protein>
    <submittedName>
        <fullName evidence="2">Uncharacterized protein</fullName>
    </submittedName>
</protein>
<dbReference type="RefSeq" id="WP_161407034.1">
    <property type="nucleotide sequence ID" value="NZ_WTUZ01000015.1"/>
</dbReference>
<sequence length="283" mass="30929">MFQKSAKIALQTAVFGLLLGCLSLAGQGAVEAAAKAANNVEISAPPSSMQQPGQPVQAQLIQVREIDVTGDGVLDQVALSGTKMDLNSPYYDKLFIVVTSPGQTQVVIPLQGGYNPYMQFCDFIGEKLPQIYVAAENGGSGGLSSFYLYSLNNNVPTAIPLPTPLRVYATFKNNYVVQMKIQETGKSFKIDIKDRKDDYEQFGVYKDGKVVKPIIVNVDAYGLLQPIDKSGNGTCDLRGVQRITGIANADTLGYATSLWHWKKGRWILKDSAVVKNYQNRQEH</sequence>
<keyword evidence="1" id="KW-0732">Signal</keyword>
<dbReference type="PROSITE" id="PS51257">
    <property type="entry name" value="PROKAR_LIPOPROTEIN"/>
    <property type="match status" value="1"/>
</dbReference>
<accession>A0A6L8UZZ0</accession>
<organism evidence="2 3">
    <name type="scientific">Paenibacillus silvestris</name>
    <dbReference type="NCBI Taxonomy" id="2606219"/>
    <lineage>
        <taxon>Bacteria</taxon>
        <taxon>Bacillati</taxon>
        <taxon>Bacillota</taxon>
        <taxon>Bacilli</taxon>
        <taxon>Bacillales</taxon>
        <taxon>Paenibacillaceae</taxon>
        <taxon>Paenibacillus</taxon>
    </lineage>
</organism>
<dbReference type="EMBL" id="WTUZ01000015">
    <property type="protein sequence ID" value="MZQ82871.1"/>
    <property type="molecule type" value="Genomic_DNA"/>
</dbReference>
<gene>
    <name evidence="2" type="ORF">GQF01_12225</name>
</gene>
<evidence type="ECO:0000313" key="2">
    <source>
        <dbReference type="EMBL" id="MZQ82871.1"/>
    </source>
</evidence>
<name>A0A6L8UZZ0_9BACL</name>